<proteinExistence type="predicted"/>
<organism evidence="1 2">
    <name type="scientific">Butyrivibrio hungatei</name>
    <dbReference type="NCBI Taxonomy" id="185008"/>
    <lineage>
        <taxon>Bacteria</taxon>
        <taxon>Bacillati</taxon>
        <taxon>Bacillota</taxon>
        <taxon>Clostridia</taxon>
        <taxon>Lachnospirales</taxon>
        <taxon>Lachnospiraceae</taxon>
        <taxon>Butyrivibrio</taxon>
    </lineage>
</organism>
<keyword evidence="2" id="KW-1185">Reference proteome</keyword>
<dbReference type="AlphaFoldDB" id="A0A1G5G5R4"/>
<protein>
    <submittedName>
        <fullName evidence="1">Uncharacterized protein</fullName>
    </submittedName>
</protein>
<accession>A0A1G5G5R4</accession>
<name>A0A1G5G5R4_9FIRM</name>
<evidence type="ECO:0000313" key="2">
    <source>
        <dbReference type="Proteomes" id="UP000183047"/>
    </source>
</evidence>
<dbReference type="Proteomes" id="UP000183047">
    <property type="component" value="Unassembled WGS sequence"/>
</dbReference>
<dbReference type="EMBL" id="FMUR01000018">
    <property type="protein sequence ID" value="SCY46078.1"/>
    <property type="molecule type" value="Genomic_DNA"/>
</dbReference>
<gene>
    <name evidence="1" type="ORF">SAMN02910451_02696</name>
</gene>
<reference evidence="2" key="1">
    <citation type="submission" date="2016-10" db="EMBL/GenBank/DDBJ databases">
        <authorList>
            <person name="Varghese N."/>
            <person name="Submissions S."/>
        </authorList>
    </citation>
    <scope>NUCLEOTIDE SEQUENCE [LARGE SCALE GENOMIC DNA]</scope>
    <source>
        <strain evidence="2">XBD2006</strain>
    </source>
</reference>
<evidence type="ECO:0000313" key="1">
    <source>
        <dbReference type="EMBL" id="SCY46078.1"/>
    </source>
</evidence>
<sequence length="88" mass="10516">MLVEEKIFIIAWINVRFYKRYPTHEEAAERLEKRYLDIARQSKKLRKEFNDMVKIWRDDMDDITDVLSGNLIDLLGAILDIGRQEECA</sequence>